<evidence type="ECO:0000313" key="2">
    <source>
        <dbReference type="Proteomes" id="UP000186216"/>
    </source>
</evidence>
<name>A0AA45W4J3_9RHOB</name>
<gene>
    <name evidence="1" type="ORF">SAMN05421772_106197</name>
</gene>
<dbReference type="EMBL" id="FTOU01000006">
    <property type="protein sequence ID" value="SIS85320.1"/>
    <property type="molecule type" value="Genomic_DNA"/>
</dbReference>
<comment type="caution">
    <text evidence="1">The sequence shown here is derived from an EMBL/GenBank/DDBJ whole genome shotgun (WGS) entry which is preliminary data.</text>
</comment>
<accession>A0AA45W4J3</accession>
<reference evidence="1 2" key="1">
    <citation type="submission" date="2017-01" db="EMBL/GenBank/DDBJ databases">
        <authorList>
            <person name="Varghese N."/>
            <person name="Submissions S."/>
        </authorList>
    </citation>
    <scope>NUCLEOTIDE SEQUENCE [LARGE SCALE GENOMIC DNA]</scope>
    <source>
        <strain evidence="1 2">DSM 18447</strain>
    </source>
</reference>
<evidence type="ECO:0000313" key="1">
    <source>
        <dbReference type="EMBL" id="SIS85320.1"/>
    </source>
</evidence>
<dbReference type="Proteomes" id="UP000186216">
    <property type="component" value="Unassembled WGS sequence"/>
</dbReference>
<sequence length="34" mass="3479">MLLAHGRIQAAMTRALAEADSLNIGTCGNLPLGV</sequence>
<organism evidence="1 2">
    <name type="scientific">Paracoccus saliphilus</name>
    <dbReference type="NCBI Taxonomy" id="405559"/>
    <lineage>
        <taxon>Bacteria</taxon>
        <taxon>Pseudomonadati</taxon>
        <taxon>Pseudomonadota</taxon>
        <taxon>Alphaproteobacteria</taxon>
        <taxon>Rhodobacterales</taxon>
        <taxon>Paracoccaceae</taxon>
        <taxon>Paracoccus</taxon>
    </lineage>
</organism>
<dbReference type="AlphaFoldDB" id="A0AA45W4J3"/>
<protein>
    <submittedName>
        <fullName evidence="1">Uncharacterized protein</fullName>
    </submittedName>
</protein>
<proteinExistence type="predicted"/>